<evidence type="ECO:0000256" key="4">
    <source>
        <dbReference type="ARBA" id="ARBA00022737"/>
    </source>
</evidence>
<evidence type="ECO:0000256" key="9">
    <source>
        <dbReference type="ARBA" id="ARBA00023136"/>
    </source>
</evidence>
<dbReference type="GO" id="GO:0000139">
    <property type="term" value="C:Golgi membrane"/>
    <property type="evidence" value="ECO:0007669"/>
    <property type="project" value="UniProtKB-SubCell"/>
</dbReference>
<dbReference type="Gene3D" id="2.130.10.10">
    <property type="entry name" value="YVTN repeat-like/Quinoprotein amine dehydrogenase"/>
    <property type="match status" value="1"/>
</dbReference>
<keyword evidence="2 10" id="KW-0853">WD repeat</keyword>
<dbReference type="PANTHER" id="PTHR23284:SF0">
    <property type="entry name" value="PROLACTIN REGULATORY ELEMENT-BINDING PROTEIN"/>
    <property type="match status" value="1"/>
</dbReference>
<dbReference type="InterPro" id="IPR045260">
    <property type="entry name" value="Sec12-like"/>
</dbReference>
<accession>A0A9P1MDJ4</accession>
<gene>
    <name evidence="11" type="ORF">PPNO1_LOCUS7471</name>
</gene>
<evidence type="ECO:0000256" key="8">
    <source>
        <dbReference type="ARBA" id="ARBA00022989"/>
    </source>
</evidence>
<keyword evidence="8" id="KW-1133">Transmembrane helix</keyword>
<protein>
    <recommendedName>
        <fullName evidence="10">Guanine nucleotide-exchange factor SEC12</fullName>
    </recommendedName>
</protein>
<dbReference type="GO" id="GO:0003400">
    <property type="term" value="P:regulation of COPII vesicle coating"/>
    <property type="evidence" value="ECO:0007669"/>
    <property type="project" value="UniProtKB-UniRule"/>
</dbReference>
<dbReference type="AlphaFoldDB" id="A0A9P1MDJ4"/>
<keyword evidence="9" id="KW-0472">Membrane</keyword>
<keyword evidence="7 10" id="KW-0653">Protein transport</keyword>
<evidence type="ECO:0000256" key="7">
    <source>
        <dbReference type="ARBA" id="ARBA00022927"/>
    </source>
</evidence>
<keyword evidence="3" id="KW-0812">Transmembrane</keyword>
<organism evidence="11 12">
    <name type="scientific">Parascedosporium putredinis</name>
    <dbReference type="NCBI Taxonomy" id="1442378"/>
    <lineage>
        <taxon>Eukaryota</taxon>
        <taxon>Fungi</taxon>
        <taxon>Dikarya</taxon>
        <taxon>Ascomycota</taxon>
        <taxon>Pezizomycotina</taxon>
        <taxon>Sordariomycetes</taxon>
        <taxon>Hypocreomycetidae</taxon>
        <taxon>Microascales</taxon>
        <taxon>Microascaceae</taxon>
        <taxon>Parascedosporium</taxon>
    </lineage>
</organism>
<sequence length="522" mass="55952">MAPRDFPSAKLTLSYPLYACDFDPQDPTRLVVGGGGGPGRSGVGNKITVIDANDQSELAVTGEADLSRDEDSVSCLAVGPRKGKSVLVYAESTKTRTAGSAVPSTNVAEVSRVGLFSATHPEEYQRVVRLGAPSSSGVQLGAAASGLGKEFEIALFEVSPSGSAVPKSKGKLELTRQADDIDVIQTGEDTYQVAYCHEYDIYTVDVVKGVGADPRLVFTTPHNHGTGAPRPQFRSIRYLTSDFILAAANMPKRTGVVLQGIRLPTKVGDNGRVAITTKLPKSVAQATALAVRNLTPPTTPGAQVGNVQFLIAVAGHDSSISLYTLEHKFIETISVLVDLFPLQTLKETHPLQVTGLAFSTYAALKSGTTRPQVKFIDKSTPVRRNGPRRPTRYVVAAKSTNPANRAVLISLSIVILILAVIAQGVLELGGSSPYPWHRQVLQPLWNPPCPHDDFINRIQVGVDYDASEGEALSWEQLTTKQKKLWKEKLRQQGYWAEKMGEDVFKGVLFGQIAGAVGQALGG</sequence>
<name>A0A9P1MDJ4_9PEZI</name>
<dbReference type="EMBL" id="CALLCH030000017">
    <property type="protein sequence ID" value="CAI4217871.1"/>
    <property type="molecule type" value="Genomic_DNA"/>
</dbReference>
<comment type="function">
    <text evidence="10">Guanine nucleotide-exchange factor (GEF) required for the formation or budding of transport vesicles from the ER.</text>
</comment>
<comment type="similarity">
    <text evidence="10">Belongs to the WD repeat SEC12 family.</text>
</comment>
<evidence type="ECO:0000313" key="11">
    <source>
        <dbReference type="EMBL" id="CAI4217871.1"/>
    </source>
</evidence>
<dbReference type="GO" id="GO:0005789">
    <property type="term" value="C:endoplasmic reticulum membrane"/>
    <property type="evidence" value="ECO:0007669"/>
    <property type="project" value="UniProtKB-SubCell"/>
</dbReference>
<keyword evidence="4 10" id="KW-0677">Repeat</keyword>
<evidence type="ECO:0000256" key="3">
    <source>
        <dbReference type="ARBA" id="ARBA00022692"/>
    </source>
</evidence>
<evidence type="ECO:0000256" key="6">
    <source>
        <dbReference type="ARBA" id="ARBA00022892"/>
    </source>
</evidence>
<keyword evidence="5 10" id="KW-0256">Endoplasmic reticulum</keyword>
<evidence type="ECO:0000256" key="5">
    <source>
        <dbReference type="ARBA" id="ARBA00022824"/>
    </source>
</evidence>
<dbReference type="GO" id="GO:0015031">
    <property type="term" value="P:protein transport"/>
    <property type="evidence" value="ECO:0007669"/>
    <property type="project" value="UniProtKB-KW"/>
</dbReference>
<evidence type="ECO:0000256" key="10">
    <source>
        <dbReference type="RuleBase" id="RU369019"/>
    </source>
</evidence>
<proteinExistence type="inferred from homology"/>
<dbReference type="GO" id="GO:0006888">
    <property type="term" value="P:endoplasmic reticulum to Golgi vesicle-mediated transport"/>
    <property type="evidence" value="ECO:0007669"/>
    <property type="project" value="UniProtKB-UniRule"/>
</dbReference>
<dbReference type="SUPFAM" id="SSF101898">
    <property type="entry name" value="NHL repeat"/>
    <property type="match status" value="1"/>
</dbReference>
<evidence type="ECO:0000256" key="2">
    <source>
        <dbReference type="ARBA" id="ARBA00022574"/>
    </source>
</evidence>
<keyword evidence="12" id="KW-1185">Reference proteome</keyword>
<dbReference type="OrthoDB" id="16538at2759"/>
<dbReference type="Proteomes" id="UP000838763">
    <property type="component" value="Unassembled WGS sequence"/>
</dbReference>
<evidence type="ECO:0000313" key="12">
    <source>
        <dbReference type="Proteomes" id="UP000838763"/>
    </source>
</evidence>
<keyword evidence="1 10" id="KW-0813">Transport</keyword>
<dbReference type="GO" id="GO:0005085">
    <property type="term" value="F:guanyl-nucleotide exchange factor activity"/>
    <property type="evidence" value="ECO:0007669"/>
    <property type="project" value="InterPro"/>
</dbReference>
<comment type="caution">
    <text evidence="11">The sequence shown here is derived from an EMBL/GenBank/DDBJ whole genome shotgun (WGS) entry which is preliminary data.</text>
</comment>
<evidence type="ECO:0000256" key="1">
    <source>
        <dbReference type="ARBA" id="ARBA00022448"/>
    </source>
</evidence>
<dbReference type="PANTHER" id="PTHR23284">
    <property type="entry name" value="PROLACTIN REGULATORY ELEMENT BINDING PROTEIN"/>
    <property type="match status" value="1"/>
</dbReference>
<dbReference type="InterPro" id="IPR015943">
    <property type="entry name" value="WD40/YVTN_repeat-like_dom_sf"/>
</dbReference>
<reference evidence="11" key="1">
    <citation type="submission" date="2022-11" db="EMBL/GenBank/DDBJ databases">
        <authorList>
            <person name="Scott C."/>
            <person name="Bruce N."/>
        </authorList>
    </citation>
    <scope>NUCLEOTIDE SEQUENCE</scope>
</reference>
<comment type="subcellular location">
    <subcellularLocation>
        <location evidence="10">Endoplasmic reticulum membrane</location>
        <topology evidence="10">Single-pass type II membrane protein</topology>
    </subcellularLocation>
    <subcellularLocation>
        <location evidence="10">Golgi apparatus membrane</location>
        <topology evidence="10">Single-pass type II membrane protein</topology>
    </subcellularLocation>
</comment>
<keyword evidence="6" id="KW-0931">ER-Golgi transport</keyword>